<evidence type="ECO:0000313" key="2">
    <source>
        <dbReference type="EMBL" id="MFD1541301.1"/>
    </source>
</evidence>
<comment type="caution">
    <text evidence="2">The sequence shown here is derived from an EMBL/GenBank/DDBJ whole genome shotgun (WGS) entry which is preliminary data.</text>
</comment>
<evidence type="ECO:0000313" key="3">
    <source>
        <dbReference type="Proteomes" id="UP001597097"/>
    </source>
</evidence>
<dbReference type="PANTHER" id="PTHR47691">
    <property type="entry name" value="REGULATOR-RELATED"/>
    <property type="match status" value="1"/>
</dbReference>
<name>A0ABW4GGE4_9ACTN</name>
<dbReference type="Pfam" id="PF13424">
    <property type="entry name" value="TPR_12"/>
    <property type="match status" value="1"/>
</dbReference>
<proteinExistence type="predicted"/>
<organism evidence="2 3">
    <name type="scientific">Nonomuraea guangzhouensis</name>
    <dbReference type="NCBI Taxonomy" id="1291555"/>
    <lineage>
        <taxon>Bacteria</taxon>
        <taxon>Bacillati</taxon>
        <taxon>Actinomycetota</taxon>
        <taxon>Actinomycetes</taxon>
        <taxon>Streptosporangiales</taxon>
        <taxon>Streptosporangiaceae</taxon>
        <taxon>Nonomuraea</taxon>
    </lineage>
</organism>
<dbReference type="Pfam" id="PF20703">
    <property type="entry name" value="nSTAND1"/>
    <property type="match status" value="1"/>
</dbReference>
<evidence type="ECO:0000259" key="1">
    <source>
        <dbReference type="Pfam" id="PF20703"/>
    </source>
</evidence>
<feature type="domain" description="Novel STAND NTPase 1" evidence="1">
    <location>
        <begin position="14"/>
        <end position="389"/>
    </location>
</feature>
<keyword evidence="3" id="KW-1185">Reference proteome</keyword>
<dbReference type="RefSeq" id="WP_219536886.1">
    <property type="nucleotide sequence ID" value="NZ_JAHKRM010000033.1"/>
</dbReference>
<sequence>MIAEPPTGAFEAEPYVGLRSYTKDDQERFFGRDAKAYEISVMWQAHRLTMLHGPSGVGKTSVLEAGVLPELADKRVDVLPIGRLSHGSAFPMAALPERNPFTVALLSSWAPGESLTRLSGLTVQQFLRRRGPRIDKYGDPIPILVAIDQAEELFFDFPYRQGFRDPFIAQLAEALDDNEDLRLLLSIREDYLARLMAHGEPLRSSGPSASVVLTPFQEEEALAAIKEPLAGTERSYAPQAAETLVKELRTVRLHGTGAPESYTVDTVEPVQLQIVCSALWHSCPPDLTVITPEYVERHADVDRSLGDFLDQALAEIAHDHEIPVERLSAWLRETFITTLGTRGTAYEGETQTAGMPNSVVKALIDRHVLKAEMRSGSRWCELQHDRLLQPVLYALGGARPQPGSGQAPVSAAEHLRVAEQVLADGDLTLAETHGEKARRSCGEDELRTRAEIESFLGNLAHARGDWPAAERCYKQASQVYERLRDTPAVGRSLAAAGRVILHQGRADEAVDELRSAVSRVPSDLTVQVELAITVWHTGNPSAALPILHGVLSVDGDTPIALRARGEILADLGKPVQALRDLDRVREPAEPATIAARALALAELDRVEEASVEVEAALVGGRDHGLVAYLCARALSRMGDRARAAQIARDATRPPLTSYQRRVLADLL</sequence>
<reference evidence="3" key="1">
    <citation type="journal article" date="2019" name="Int. J. Syst. Evol. Microbiol.">
        <title>The Global Catalogue of Microorganisms (GCM) 10K type strain sequencing project: providing services to taxonomists for standard genome sequencing and annotation.</title>
        <authorList>
            <consortium name="The Broad Institute Genomics Platform"/>
            <consortium name="The Broad Institute Genome Sequencing Center for Infectious Disease"/>
            <person name="Wu L."/>
            <person name="Ma J."/>
        </authorList>
    </citation>
    <scope>NUCLEOTIDE SEQUENCE [LARGE SCALE GENOMIC DNA]</scope>
    <source>
        <strain evidence="3">CGMCC 1.15399</strain>
    </source>
</reference>
<accession>A0ABW4GGE4</accession>
<gene>
    <name evidence="2" type="ORF">ACFSJ0_29905</name>
</gene>
<dbReference type="PANTHER" id="PTHR47691:SF3">
    <property type="entry name" value="HTH-TYPE TRANSCRIPTIONAL REGULATOR RV0890C-RELATED"/>
    <property type="match status" value="1"/>
</dbReference>
<dbReference type="EMBL" id="JBHUCM010000025">
    <property type="protein sequence ID" value="MFD1541301.1"/>
    <property type="molecule type" value="Genomic_DNA"/>
</dbReference>
<dbReference type="Proteomes" id="UP001597097">
    <property type="component" value="Unassembled WGS sequence"/>
</dbReference>
<dbReference type="InterPro" id="IPR049052">
    <property type="entry name" value="nSTAND1"/>
</dbReference>
<protein>
    <submittedName>
        <fullName evidence="2">Tetratricopeptide repeat protein</fullName>
    </submittedName>
</protein>